<comment type="caution">
    <text evidence="1">The sequence shown here is derived from an EMBL/GenBank/DDBJ whole genome shotgun (WGS) entry which is preliminary data.</text>
</comment>
<dbReference type="CDD" id="cd01301">
    <property type="entry name" value="rDP_like"/>
    <property type="match status" value="1"/>
</dbReference>
<dbReference type="PANTHER" id="PTHR10443">
    <property type="entry name" value="MICROSOMAL DIPEPTIDASE"/>
    <property type="match status" value="1"/>
</dbReference>
<dbReference type="SUPFAM" id="SSF51556">
    <property type="entry name" value="Metallo-dependent hydrolases"/>
    <property type="match status" value="1"/>
</dbReference>
<protein>
    <submittedName>
        <fullName evidence="1">Dipeptidase</fullName>
    </submittedName>
</protein>
<dbReference type="Proteomes" id="UP001597180">
    <property type="component" value="Unassembled WGS sequence"/>
</dbReference>
<accession>A0ABW3UXQ1</accession>
<dbReference type="RefSeq" id="WP_345593384.1">
    <property type="nucleotide sequence ID" value="NZ_BAABJG010000044.1"/>
</dbReference>
<evidence type="ECO:0000313" key="1">
    <source>
        <dbReference type="EMBL" id="MFD1225247.1"/>
    </source>
</evidence>
<dbReference type="InterPro" id="IPR032466">
    <property type="entry name" value="Metal_Hydrolase"/>
</dbReference>
<dbReference type="PANTHER" id="PTHR10443:SF12">
    <property type="entry name" value="DIPEPTIDASE"/>
    <property type="match status" value="1"/>
</dbReference>
<dbReference type="EMBL" id="JBHTLU010000056">
    <property type="protein sequence ID" value="MFD1225247.1"/>
    <property type="molecule type" value="Genomic_DNA"/>
</dbReference>
<reference evidence="2" key="1">
    <citation type="journal article" date="2019" name="Int. J. Syst. Evol. Microbiol.">
        <title>The Global Catalogue of Microorganisms (GCM) 10K type strain sequencing project: providing services to taxonomists for standard genome sequencing and annotation.</title>
        <authorList>
            <consortium name="The Broad Institute Genomics Platform"/>
            <consortium name="The Broad Institute Genome Sequencing Center for Infectious Disease"/>
            <person name="Wu L."/>
            <person name="Ma J."/>
        </authorList>
    </citation>
    <scope>NUCLEOTIDE SEQUENCE [LARGE SCALE GENOMIC DNA]</scope>
    <source>
        <strain evidence="2">CCUG 53270</strain>
    </source>
</reference>
<organism evidence="1 2">
    <name type="scientific">Paenibacillus vulneris</name>
    <dbReference type="NCBI Taxonomy" id="1133364"/>
    <lineage>
        <taxon>Bacteria</taxon>
        <taxon>Bacillati</taxon>
        <taxon>Bacillota</taxon>
        <taxon>Bacilli</taxon>
        <taxon>Bacillales</taxon>
        <taxon>Paenibacillaceae</taxon>
        <taxon>Paenibacillus</taxon>
    </lineage>
</organism>
<sequence>MTIIDGHCDVLYKMYENRGLDFFNPTVSGLDVTYQRMVQAGVKIQFFAIFLSDSIRQPYFEHYLEYINIFYQRIISDPRIRLIKNQTDLLEVMSGPQKGAILTLEGADAIQDNPLFTQTLFHLGIRLIGVTWNYGNWAADGVLEPRQGGFSRKGLRFIKECNDLGIMMDVSHLSEKSFWDLAMMSEKPFVATHSNAKAICSHPRNLDDNQIKAIIQKQGRIGITFVPWFVTEQGTASLSDLTKHIDHICSLGGEKHLVIGSDFDGISKWIPGLEHTGKFDDLAQFLSKYYKDDWLKDFFFRNWYRYLQRQLPAR</sequence>
<evidence type="ECO:0000313" key="2">
    <source>
        <dbReference type="Proteomes" id="UP001597180"/>
    </source>
</evidence>
<dbReference type="Gene3D" id="3.20.20.140">
    <property type="entry name" value="Metal-dependent hydrolases"/>
    <property type="match status" value="1"/>
</dbReference>
<keyword evidence="2" id="KW-1185">Reference proteome</keyword>
<dbReference type="Pfam" id="PF01244">
    <property type="entry name" value="Peptidase_M19"/>
    <property type="match status" value="1"/>
</dbReference>
<gene>
    <name evidence="1" type="ORF">ACFQ4B_34715</name>
</gene>
<proteinExistence type="predicted"/>
<name>A0ABW3UXQ1_9BACL</name>
<dbReference type="PROSITE" id="PS51365">
    <property type="entry name" value="RENAL_DIPEPTIDASE_2"/>
    <property type="match status" value="1"/>
</dbReference>
<dbReference type="InterPro" id="IPR008257">
    <property type="entry name" value="Pept_M19"/>
</dbReference>